<feature type="domain" description="Glycosyltransferase 2-like" evidence="1">
    <location>
        <begin position="5"/>
        <end position="127"/>
    </location>
</feature>
<evidence type="ECO:0000313" key="3">
    <source>
        <dbReference type="Proteomes" id="UP000198935"/>
    </source>
</evidence>
<keyword evidence="2" id="KW-0808">Transferase</keyword>
<dbReference type="InterPro" id="IPR050256">
    <property type="entry name" value="Glycosyltransferase_2"/>
</dbReference>
<evidence type="ECO:0000313" key="2">
    <source>
        <dbReference type="EMBL" id="SDY57075.1"/>
    </source>
</evidence>
<proteinExistence type="predicted"/>
<dbReference type="STRING" id="1503961.SAMN05421736_102298"/>
<organism evidence="2 3">
    <name type="scientific">Evansella caseinilytica</name>
    <dbReference type="NCBI Taxonomy" id="1503961"/>
    <lineage>
        <taxon>Bacteria</taxon>
        <taxon>Bacillati</taxon>
        <taxon>Bacillota</taxon>
        <taxon>Bacilli</taxon>
        <taxon>Bacillales</taxon>
        <taxon>Bacillaceae</taxon>
        <taxon>Evansella</taxon>
    </lineage>
</organism>
<protein>
    <submittedName>
        <fullName evidence="2">Glycosyl transferase family 2</fullName>
    </submittedName>
</protein>
<dbReference type="Proteomes" id="UP000198935">
    <property type="component" value="Unassembled WGS sequence"/>
</dbReference>
<dbReference type="PANTHER" id="PTHR48090:SF7">
    <property type="entry name" value="RFBJ PROTEIN"/>
    <property type="match status" value="1"/>
</dbReference>
<dbReference type="CDD" id="cd04179">
    <property type="entry name" value="DPM_DPG-synthase_like"/>
    <property type="match status" value="1"/>
</dbReference>
<dbReference type="SUPFAM" id="SSF53448">
    <property type="entry name" value="Nucleotide-diphospho-sugar transferases"/>
    <property type="match status" value="1"/>
</dbReference>
<dbReference type="InterPro" id="IPR001173">
    <property type="entry name" value="Glyco_trans_2-like"/>
</dbReference>
<reference evidence="3" key="1">
    <citation type="submission" date="2016-10" db="EMBL/GenBank/DDBJ databases">
        <authorList>
            <person name="Varghese N."/>
            <person name="Submissions S."/>
        </authorList>
    </citation>
    <scope>NUCLEOTIDE SEQUENCE [LARGE SCALE GENOMIC DNA]</scope>
    <source>
        <strain evidence="3">SP</strain>
    </source>
</reference>
<evidence type="ECO:0000259" key="1">
    <source>
        <dbReference type="Pfam" id="PF00535"/>
    </source>
</evidence>
<dbReference type="EMBL" id="FNPI01000002">
    <property type="protein sequence ID" value="SDY57075.1"/>
    <property type="molecule type" value="Genomic_DNA"/>
</dbReference>
<keyword evidence="3" id="KW-1185">Reference proteome</keyword>
<dbReference type="InterPro" id="IPR029044">
    <property type="entry name" value="Nucleotide-diphossugar_trans"/>
</dbReference>
<dbReference type="Pfam" id="PF00535">
    <property type="entry name" value="Glycos_transf_2"/>
    <property type="match status" value="1"/>
</dbReference>
<dbReference type="AlphaFoldDB" id="A0A1H3KZK1"/>
<dbReference type="Gene3D" id="3.90.550.10">
    <property type="entry name" value="Spore Coat Polysaccharide Biosynthesis Protein SpsA, Chain A"/>
    <property type="match status" value="1"/>
</dbReference>
<sequence>MKADVIIPAYNEANRIATTLTALSGQPWVNELIVVDDGSCDDTFSIARQKSNKTMRHERNFGKQAAVYTGLKQAEADWIVMLDADLGKTASEGEKLLVPLASEEIDITIAVLPQNAKGGFGFVKRRAQRIVLQHTGVHLTAPLSGQRAFHRSWIPVILANEGVGYGLEMYLNLLFLSRGAIVKEVNTNMCHRVTGKSIKGFSHRAKQWLEMEKTVWNYS</sequence>
<accession>A0A1H3KZK1</accession>
<dbReference type="OrthoDB" id="396512at2"/>
<dbReference type="GO" id="GO:0016740">
    <property type="term" value="F:transferase activity"/>
    <property type="evidence" value="ECO:0007669"/>
    <property type="project" value="UniProtKB-KW"/>
</dbReference>
<name>A0A1H3KZK1_9BACI</name>
<gene>
    <name evidence="2" type="ORF">SAMN05421736_102298</name>
</gene>
<dbReference type="PANTHER" id="PTHR48090">
    <property type="entry name" value="UNDECAPRENYL-PHOSPHATE 4-DEOXY-4-FORMAMIDO-L-ARABINOSE TRANSFERASE-RELATED"/>
    <property type="match status" value="1"/>
</dbReference>